<evidence type="ECO:0000259" key="3">
    <source>
        <dbReference type="PROSITE" id="PS50190"/>
    </source>
</evidence>
<dbReference type="Pfam" id="PF01369">
    <property type="entry name" value="Sec7"/>
    <property type="match status" value="1"/>
</dbReference>
<feature type="domain" description="SEC7" evidence="3">
    <location>
        <begin position="358"/>
        <end position="515"/>
    </location>
</feature>
<dbReference type="Proteomes" id="UP001212997">
    <property type="component" value="Unassembled WGS sequence"/>
</dbReference>
<feature type="compositionally biased region" description="Polar residues" evidence="1">
    <location>
        <begin position="362"/>
        <end position="376"/>
    </location>
</feature>
<feature type="compositionally biased region" description="Polar residues" evidence="1">
    <location>
        <begin position="952"/>
        <end position="962"/>
    </location>
</feature>
<dbReference type="Gene3D" id="2.30.29.30">
    <property type="entry name" value="Pleckstrin-homology domain (PH domain)/Phosphotyrosine-binding domain (PTB)"/>
    <property type="match status" value="1"/>
</dbReference>
<dbReference type="SMART" id="SM00222">
    <property type="entry name" value="Sec7"/>
    <property type="match status" value="1"/>
</dbReference>
<dbReference type="InterPro" id="IPR035999">
    <property type="entry name" value="Sec7_dom_sf"/>
</dbReference>
<dbReference type="Gene3D" id="1.10.1000.11">
    <property type="entry name" value="Arf Nucleotide-binding Site Opener,domain 2"/>
    <property type="match status" value="1"/>
</dbReference>
<evidence type="ECO:0000313" key="5">
    <source>
        <dbReference type="Proteomes" id="UP001212997"/>
    </source>
</evidence>
<dbReference type="PROSITE" id="PS50190">
    <property type="entry name" value="SEC7"/>
    <property type="match status" value="1"/>
</dbReference>
<dbReference type="GO" id="GO:0032012">
    <property type="term" value="P:regulation of ARF protein signal transduction"/>
    <property type="evidence" value="ECO:0007669"/>
    <property type="project" value="InterPro"/>
</dbReference>
<feature type="compositionally biased region" description="Polar residues" evidence="1">
    <location>
        <begin position="883"/>
        <end position="893"/>
    </location>
</feature>
<dbReference type="InterPro" id="IPR023394">
    <property type="entry name" value="Sec7_C_sf"/>
</dbReference>
<sequence>MPDPLPGDLGLFHTPSHPIVLFRDKDLPPTPSSLIEQNHFHDPRTSTSLVLSPDSVINPPKQQIVMSPSRLGLPPVILNNPSAASSSSDLNSITFVTPPTPASPTDPRPRAPTIRRAKSYQKFSENRGLSLGPLHFGLDSKGKEKQKDPEPEPRPSMARTLTRKASFWSRKRTDSSTTNTPTPIIVPLPQERPAHPSLPSLQPVSPFYIDTKIPTSSLTPDYSNPPRPPELRRRHSERTPSSTRDGPLPSSDSLDSSNQERSLKRRRSRRPPTADGLEGPRPTSSYTPESVPFVPPAPSRHPMPNGSTPKSATYPSSNSGTARPRAQTNPPLLHRLSVNLFGSPSSASSSVNVTGDGFTESPCTSVTNSARPSFSRPSVEIPKPRQEEESPEVYLERLLEAVSKAEVATVLASSADDFHAKALRAYIARFDFSSDPLDVALRRLLMDVGLPRETQQIDRVMEAFAARYTQCHQSLFTSDDHPYILAFSLIMLHTDAFNKSNKRKMTKADYIKNIRLPGVYSEVLDCFYDNIVFAPFIFIEDPLDVNGQRGLIPEGTPTRRLSSLNAPSPGGLHSSSPTLLVKSSKVDPYYLITRNLLDDLRVNVQIHVPLVSPYHYQGTVGAWDEEELVKAFALAGVVGVCNTDPRNHPSPWYSLGVGGGPSPVTMTNLHSSVSNTNGDVFTLRVTKVGILSRKDDILEGGKKAMNRKWKDWSVLLTGSQLLLYRDPAFAATIKAQANTVRGDMSLPRSFVPKPEELLSVKDSIAVYDKSYTKYPNTLRLVMLDGRQLLLQAYDEREMNEWISRINYASAFKTAGVRMRSLGMSGKDIELTGKAAAASHIRDMQQRARIASTPPIRNWDGRASGEHDRSKRVAFVPPLIIPRSSASRQRTGSIDSALDGMDEPLTPPMENASRLLKATFDQVKQELARDRWRSPDDGSPRSFHQRPRAHSFDSATHSPTSPTFKLEDAEAAPSLSSRSRIIRSKVRDLESKIALAQIQLDSDMRFVRNIAVLTPFQRATRERLQVSVQNIAKRIMLVRLDMEKLVCHRDVLSKDLVAEEREWHRTNRMALKAATATLQSHREKTQVPRMTLSMYMDDSEQTITSASPTPQAIMTPPPSSPSGSIAVPRSDGMSNSSQRPESSVAESFHSALDYIGPDWGTSVTEEGRISSMGLFGTSQQDSLLPVASPESRRSTNSLPYPDSPERSFSSPTKTKGQQGQQGQSLTAQSSMESGMFTPVDDLQTSFLTHEKYYTAPETPEEQAEEWDKTRAAKRVSLVRLPTDLKMSVFLGKHGRNAEQGVSEDSPGPRVTSAASSLAVRSARSFSTTSGRMERERSVAAENAVSGEKTHGDG</sequence>
<feature type="domain" description="PH" evidence="2">
    <location>
        <begin position="684"/>
        <end position="810"/>
    </location>
</feature>
<evidence type="ECO:0000313" key="4">
    <source>
        <dbReference type="EMBL" id="KAJ3488450.1"/>
    </source>
</evidence>
<feature type="region of interest" description="Disordered" evidence="1">
    <location>
        <begin position="925"/>
        <end position="970"/>
    </location>
</feature>
<dbReference type="PROSITE" id="PS50003">
    <property type="entry name" value="PH_DOMAIN"/>
    <property type="match status" value="1"/>
</dbReference>
<accession>A0AAD5V9H7</accession>
<feature type="region of interest" description="Disordered" evidence="1">
    <location>
        <begin position="1173"/>
        <end position="1235"/>
    </location>
</feature>
<dbReference type="InterPro" id="IPR011993">
    <property type="entry name" value="PH-like_dom_sf"/>
</dbReference>
<feature type="compositionally biased region" description="Basic and acidic residues" evidence="1">
    <location>
        <begin position="925"/>
        <end position="938"/>
    </location>
</feature>
<dbReference type="InterPro" id="IPR000904">
    <property type="entry name" value="Sec7_dom"/>
</dbReference>
<dbReference type="Pfam" id="PF15410">
    <property type="entry name" value="PH_9"/>
    <property type="match status" value="1"/>
</dbReference>
<organism evidence="4 5">
    <name type="scientific">Meripilus lineatus</name>
    <dbReference type="NCBI Taxonomy" id="2056292"/>
    <lineage>
        <taxon>Eukaryota</taxon>
        <taxon>Fungi</taxon>
        <taxon>Dikarya</taxon>
        <taxon>Basidiomycota</taxon>
        <taxon>Agaricomycotina</taxon>
        <taxon>Agaricomycetes</taxon>
        <taxon>Polyporales</taxon>
        <taxon>Meripilaceae</taxon>
        <taxon>Meripilus</taxon>
    </lineage>
</organism>
<dbReference type="GO" id="GO:0005085">
    <property type="term" value="F:guanyl-nucleotide exchange factor activity"/>
    <property type="evidence" value="ECO:0007669"/>
    <property type="project" value="InterPro"/>
</dbReference>
<evidence type="ECO:0000259" key="2">
    <source>
        <dbReference type="PROSITE" id="PS50003"/>
    </source>
</evidence>
<evidence type="ECO:0000256" key="1">
    <source>
        <dbReference type="SAM" id="MobiDB-lite"/>
    </source>
</evidence>
<feature type="region of interest" description="Disordered" evidence="1">
    <location>
        <begin position="362"/>
        <end position="389"/>
    </location>
</feature>
<feature type="compositionally biased region" description="Basic and acidic residues" evidence="1">
    <location>
        <begin position="858"/>
        <end position="870"/>
    </location>
</feature>
<dbReference type="PANTHER" id="PTHR10663:SF405">
    <property type="entry name" value="ARF GUANINE NUCLEOTIDE EXCHANGE FACTOR SYT1"/>
    <property type="match status" value="1"/>
</dbReference>
<reference evidence="4" key="1">
    <citation type="submission" date="2022-07" db="EMBL/GenBank/DDBJ databases">
        <title>Genome Sequence of Physisporinus lineatus.</title>
        <authorList>
            <person name="Buettner E."/>
        </authorList>
    </citation>
    <scope>NUCLEOTIDE SEQUENCE</scope>
    <source>
        <strain evidence="4">VT162</strain>
    </source>
</reference>
<feature type="compositionally biased region" description="Low complexity" evidence="1">
    <location>
        <begin position="1311"/>
        <end position="1325"/>
    </location>
</feature>
<feature type="compositionally biased region" description="Polar residues" evidence="1">
    <location>
        <begin position="1131"/>
        <end position="1144"/>
    </location>
</feature>
<feature type="compositionally biased region" description="Polar residues" evidence="1">
    <location>
        <begin position="213"/>
        <end position="222"/>
    </location>
</feature>
<feature type="region of interest" description="Disordered" evidence="1">
    <location>
        <begin position="1101"/>
        <end position="1144"/>
    </location>
</feature>
<dbReference type="SMART" id="SM00233">
    <property type="entry name" value="PH"/>
    <property type="match status" value="1"/>
</dbReference>
<gene>
    <name evidence="4" type="ORF">NLI96_g2804</name>
</gene>
<dbReference type="InterPro" id="IPR041681">
    <property type="entry name" value="PH_9"/>
</dbReference>
<dbReference type="SUPFAM" id="SSF50729">
    <property type="entry name" value="PH domain-like"/>
    <property type="match status" value="1"/>
</dbReference>
<comment type="caution">
    <text evidence="4">The sequence shown here is derived from an EMBL/GenBank/DDBJ whole genome shotgun (WGS) entry which is preliminary data.</text>
</comment>
<keyword evidence="5" id="KW-1185">Reference proteome</keyword>
<dbReference type="EMBL" id="JANAWD010000066">
    <property type="protein sequence ID" value="KAJ3488450.1"/>
    <property type="molecule type" value="Genomic_DNA"/>
</dbReference>
<feature type="region of interest" description="Disordered" evidence="1">
    <location>
        <begin position="1295"/>
        <end position="1352"/>
    </location>
</feature>
<feature type="compositionally biased region" description="Polar residues" evidence="1">
    <location>
        <begin position="305"/>
        <end position="329"/>
    </location>
</feature>
<dbReference type="SUPFAM" id="SSF48425">
    <property type="entry name" value="Sec7 domain"/>
    <property type="match status" value="1"/>
</dbReference>
<dbReference type="InterPro" id="IPR001849">
    <property type="entry name" value="PH_domain"/>
</dbReference>
<name>A0AAD5V9H7_9APHY</name>
<feature type="compositionally biased region" description="Polar residues" evidence="1">
    <location>
        <begin position="1205"/>
        <end position="1214"/>
    </location>
</feature>
<protein>
    <submittedName>
        <fullName evidence="4">Uncharacterized protein</fullName>
    </submittedName>
</protein>
<feature type="compositionally biased region" description="Basic and acidic residues" evidence="1">
    <location>
        <begin position="138"/>
        <end position="153"/>
    </location>
</feature>
<dbReference type="PANTHER" id="PTHR10663">
    <property type="entry name" value="GUANYL-NUCLEOTIDE EXCHANGE FACTOR"/>
    <property type="match status" value="1"/>
</dbReference>
<proteinExistence type="predicted"/>
<feature type="compositionally biased region" description="Low complexity" evidence="1">
    <location>
        <begin position="247"/>
        <end position="257"/>
    </location>
</feature>
<feature type="compositionally biased region" description="Polar residues" evidence="1">
    <location>
        <begin position="1101"/>
        <end position="1111"/>
    </location>
</feature>
<feature type="region of interest" description="Disordered" evidence="1">
    <location>
        <begin position="83"/>
        <end position="329"/>
    </location>
</feature>
<feature type="region of interest" description="Disordered" evidence="1">
    <location>
        <begin position="850"/>
        <end position="908"/>
    </location>
</feature>